<protein>
    <submittedName>
        <fullName evidence="1">Uncharacterized protein</fullName>
    </submittedName>
</protein>
<dbReference type="AlphaFoldDB" id="A0A397U1C2"/>
<evidence type="ECO:0000313" key="1">
    <source>
        <dbReference type="EMBL" id="RIB04075.1"/>
    </source>
</evidence>
<accession>A0A397U1C2</accession>
<dbReference type="OrthoDB" id="2418312at2759"/>
<dbReference type="EMBL" id="QKWP01002261">
    <property type="protein sequence ID" value="RIB04075.1"/>
    <property type="molecule type" value="Genomic_DNA"/>
</dbReference>
<dbReference type="Proteomes" id="UP000266673">
    <property type="component" value="Unassembled WGS sequence"/>
</dbReference>
<proteinExistence type="predicted"/>
<name>A0A397U1C2_9GLOM</name>
<organism evidence="1 2">
    <name type="scientific">Gigaspora rosea</name>
    <dbReference type="NCBI Taxonomy" id="44941"/>
    <lineage>
        <taxon>Eukaryota</taxon>
        <taxon>Fungi</taxon>
        <taxon>Fungi incertae sedis</taxon>
        <taxon>Mucoromycota</taxon>
        <taxon>Glomeromycotina</taxon>
        <taxon>Glomeromycetes</taxon>
        <taxon>Diversisporales</taxon>
        <taxon>Gigasporaceae</taxon>
        <taxon>Gigaspora</taxon>
    </lineage>
</organism>
<evidence type="ECO:0000313" key="2">
    <source>
        <dbReference type="Proteomes" id="UP000266673"/>
    </source>
</evidence>
<gene>
    <name evidence="1" type="ORF">C2G38_2223370</name>
</gene>
<reference evidence="1 2" key="1">
    <citation type="submission" date="2018-06" db="EMBL/GenBank/DDBJ databases">
        <title>Comparative genomics reveals the genomic features of Rhizophagus irregularis, R. cerebriforme, R. diaphanum and Gigaspora rosea, and their symbiotic lifestyle signature.</title>
        <authorList>
            <person name="Morin E."/>
            <person name="San Clemente H."/>
            <person name="Chen E.C.H."/>
            <person name="De La Providencia I."/>
            <person name="Hainaut M."/>
            <person name="Kuo A."/>
            <person name="Kohler A."/>
            <person name="Murat C."/>
            <person name="Tang N."/>
            <person name="Roy S."/>
            <person name="Loubradou J."/>
            <person name="Henrissat B."/>
            <person name="Grigoriev I.V."/>
            <person name="Corradi N."/>
            <person name="Roux C."/>
            <person name="Martin F.M."/>
        </authorList>
    </citation>
    <scope>NUCLEOTIDE SEQUENCE [LARGE SCALE GENOMIC DNA]</scope>
    <source>
        <strain evidence="1 2">DAOM 194757</strain>
    </source>
</reference>
<sequence>MSAITTKFLTDHKLTNEISLKELSQYAPEILELLTDDKEKRRQARNRLLNGYKFSKEQVFALIPLQRVGRCKSQVPVPEGSGLEAEEVNTCQVSNSTCTEETIKETAQRIVRNKLSERDVKAISRTLIETASDSVVALSHLSRLRRELRTLNVPETIISATFNPEVTRLSNKIQKERSNQCEDEGIDFPDHFSLESVTERQNLYDVSNISDKQALADVMIMLCICPAEIKNLRISNGDVTGYAKNRGQQDIPWMFRSLEKNEKRARELLTWIQKAISSGQLRDPGKLGSTYLSTFLKKDEFIPETESRKPLLPSSLRKLGSVFASIVHSPKNPSKANTYASEALRHSPDNHSSPSKRYTIVNMWKRGEPYNQAEAFKLFDEN</sequence>
<comment type="caution">
    <text evidence="1">The sequence shown here is derived from an EMBL/GenBank/DDBJ whole genome shotgun (WGS) entry which is preliminary data.</text>
</comment>
<keyword evidence="2" id="KW-1185">Reference proteome</keyword>